<keyword evidence="3 6" id="KW-0812">Transmembrane</keyword>
<evidence type="ECO:0000313" key="9">
    <source>
        <dbReference type="Proteomes" id="UP000006250"/>
    </source>
</evidence>
<organism evidence="8 9">
    <name type="scientific">Solidesulfovibrio fructosivorans JJ]</name>
    <dbReference type="NCBI Taxonomy" id="596151"/>
    <lineage>
        <taxon>Bacteria</taxon>
        <taxon>Pseudomonadati</taxon>
        <taxon>Thermodesulfobacteriota</taxon>
        <taxon>Desulfovibrionia</taxon>
        <taxon>Desulfovibrionales</taxon>
        <taxon>Desulfovibrionaceae</taxon>
        <taxon>Solidesulfovibrio</taxon>
    </lineage>
</organism>
<evidence type="ECO:0000256" key="2">
    <source>
        <dbReference type="ARBA" id="ARBA00022475"/>
    </source>
</evidence>
<evidence type="ECO:0000259" key="7">
    <source>
        <dbReference type="Pfam" id="PF13396"/>
    </source>
</evidence>
<evidence type="ECO:0000256" key="5">
    <source>
        <dbReference type="ARBA" id="ARBA00023136"/>
    </source>
</evidence>
<accession>E1JWK1</accession>
<dbReference type="Proteomes" id="UP000006250">
    <property type="component" value="Unassembled WGS sequence"/>
</dbReference>
<reference evidence="8 9" key="1">
    <citation type="submission" date="2010-08" db="EMBL/GenBank/DDBJ databases">
        <title>The draft genome of Desulfovibrio fructosovorans JJ.</title>
        <authorList>
            <consortium name="US DOE Joint Genome Institute (JGI-PGF)"/>
            <person name="Lucas S."/>
            <person name="Copeland A."/>
            <person name="Lapidus A."/>
            <person name="Cheng J.-F."/>
            <person name="Bruce D."/>
            <person name="Goodwin L."/>
            <person name="Pitluck S."/>
            <person name="Land M.L."/>
            <person name="Hauser L."/>
            <person name="Chang Y.-J."/>
            <person name="Jeffries C."/>
            <person name="Wall J.D."/>
            <person name="Stahl D.A."/>
            <person name="Arkin A.P."/>
            <person name="Dehal P."/>
            <person name="Stolyar S.M."/>
            <person name="Hazen T.C."/>
            <person name="Woyke T.J."/>
        </authorList>
    </citation>
    <scope>NUCLEOTIDE SEQUENCE [LARGE SCALE GENOMIC DNA]</scope>
    <source>
        <strain evidence="8 9">JJ</strain>
    </source>
</reference>
<sequence length="77" mass="8721" precursor="true">MPPLPALPPMTTGQMVFAVAILALAILPNYIAIWQSFHRVFPTPLERMFWFLLAIFVPVLGGVVYLIWGRKRGRKPS</sequence>
<dbReference type="Pfam" id="PF13396">
    <property type="entry name" value="PLDc_N"/>
    <property type="match status" value="1"/>
</dbReference>
<keyword evidence="4 6" id="KW-1133">Transmembrane helix</keyword>
<feature type="transmembrane region" description="Helical" evidence="6">
    <location>
        <begin position="16"/>
        <end position="37"/>
    </location>
</feature>
<dbReference type="eggNOG" id="ENOG5033FK9">
    <property type="taxonomic scope" value="Bacteria"/>
</dbReference>
<feature type="transmembrane region" description="Helical" evidence="6">
    <location>
        <begin position="49"/>
        <end position="68"/>
    </location>
</feature>
<comment type="subcellular location">
    <subcellularLocation>
        <location evidence="1">Cell membrane</location>
        <topology evidence="1">Multi-pass membrane protein</topology>
    </subcellularLocation>
</comment>
<proteinExistence type="predicted"/>
<name>E1JWK1_SOLFR</name>
<keyword evidence="5 6" id="KW-0472">Membrane</keyword>
<evidence type="ECO:0000256" key="6">
    <source>
        <dbReference type="SAM" id="Phobius"/>
    </source>
</evidence>
<feature type="domain" description="Cardiolipin synthase N-terminal" evidence="7">
    <location>
        <begin position="43"/>
        <end position="70"/>
    </location>
</feature>
<dbReference type="EMBL" id="AECZ01000011">
    <property type="protein sequence ID" value="EFL51298.1"/>
    <property type="molecule type" value="Genomic_DNA"/>
</dbReference>
<evidence type="ECO:0000313" key="8">
    <source>
        <dbReference type="EMBL" id="EFL51298.1"/>
    </source>
</evidence>
<dbReference type="InterPro" id="IPR027379">
    <property type="entry name" value="CLS_N"/>
</dbReference>
<evidence type="ECO:0000256" key="4">
    <source>
        <dbReference type="ARBA" id="ARBA00022989"/>
    </source>
</evidence>
<evidence type="ECO:0000256" key="3">
    <source>
        <dbReference type="ARBA" id="ARBA00022692"/>
    </source>
</evidence>
<gene>
    <name evidence="8" type="ORF">DesfrDRAFT_2000</name>
</gene>
<dbReference type="OrthoDB" id="5348497at2"/>
<protein>
    <recommendedName>
        <fullName evidence="7">Cardiolipin synthase N-terminal domain-containing protein</fullName>
    </recommendedName>
</protein>
<keyword evidence="2" id="KW-1003">Cell membrane</keyword>
<dbReference type="RefSeq" id="WP_005993463.1">
    <property type="nucleotide sequence ID" value="NZ_AECZ01000011.1"/>
</dbReference>
<evidence type="ECO:0000256" key="1">
    <source>
        <dbReference type="ARBA" id="ARBA00004651"/>
    </source>
</evidence>
<comment type="caution">
    <text evidence="8">The sequence shown here is derived from an EMBL/GenBank/DDBJ whole genome shotgun (WGS) entry which is preliminary data.</text>
</comment>
<keyword evidence="9" id="KW-1185">Reference proteome</keyword>
<dbReference type="GO" id="GO:0005886">
    <property type="term" value="C:plasma membrane"/>
    <property type="evidence" value="ECO:0007669"/>
    <property type="project" value="UniProtKB-SubCell"/>
</dbReference>
<dbReference type="STRING" id="596151.DesfrDRAFT_2000"/>
<dbReference type="AlphaFoldDB" id="E1JWK1"/>